<dbReference type="Pfam" id="PF00196">
    <property type="entry name" value="GerE"/>
    <property type="match status" value="1"/>
</dbReference>
<dbReference type="InterPro" id="IPR016024">
    <property type="entry name" value="ARM-type_fold"/>
</dbReference>
<dbReference type="GO" id="GO:0006355">
    <property type="term" value="P:regulation of DNA-templated transcription"/>
    <property type="evidence" value="ECO:0007669"/>
    <property type="project" value="InterPro"/>
</dbReference>
<gene>
    <name evidence="2" type="ORF">ERS852526_01308</name>
</gene>
<organism evidence="2 3">
    <name type="scientific">Dorea longicatena</name>
    <dbReference type="NCBI Taxonomy" id="88431"/>
    <lineage>
        <taxon>Bacteria</taxon>
        <taxon>Bacillati</taxon>
        <taxon>Bacillota</taxon>
        <taxon>Clostridia</taxon>
        <taxon>Lachnospirales</taxon>
        <taxon>Lachnospiraceae</taxon>
        <taxon>Dorea</taxon>
    </lineage>
</organism>
<evidence type="ECO:0000313" key="3">
    <source>
        <dbReference type="Proteomes" id="UP000095485"/>
    </source>
</evidence>
<dbReference type="EMBL" id="CZAY01000008">
    <property type="protein sequence ID" value="CUP51067.1"/>
    <property type="molecule type" value="Genomic_DNA"/>
</dbReference>
<dbReference type="InterPro" id="IPR016032">
    <property type="entry name" value="Sig_transdc_resp-reg_C-effctor"/>
</dbReference>
<dbReference type="Gene3D" id="1.10.10.10">
    <property type="entry name" value="Winged helix-like DNA-binding domain superfamily/Winged helix DNA-binding domain"/>
    <property type="match status" value="1"/>
</dbReference>
<reference evidence="2 3" key="1">
    <citation type="submission" date="2015-09" db="EMBL/GenBank/DDBJ databases">
        <authorList>
            <consortium name="Pathogen Informatics"/>
        </authorList>
    </citation>
    <scope>NUCLEOTIDE SEQUENCE [LARGE SCALE GENOMIC DNA]</scope>
    <source>
        <strain evidence="2 3">2789STDY5834914</strain>
    </source>
</reference>
<name>A0A174NW54_9FIRM</name>
<dbReference type="SUPFAM" id="SSF48371">
    <property type="entry name" value="ARM repeat"/>
    <property type="match status" value="1"/>
</dbReference>
<evidence type="ECO:0000259" key="1">
    <source>
        <dbReference type="SMART" id="SM00421"/>
    </source>
</evidence>
<dbReference type="GO" id="GO:0003677">
    <property type="term" value="F:DNA binding"/>
    <property type="evidence" value="ECO:0007669"/>
    <property type="project" value="InterPro"/>
</dbReference>
<evidence type="ECO:0000313" key="2">
    <source>
        <dbReference type="EMBL" id="CUP51067.1"/>
    </source>
</evidence>
<dbReference type="RefSeq" id="WP_055282752.1">
    <property type="nucleotide sequence ID" value="NZ_CZAY01000008.1"/>
</dbReference>
<dbReference type="InterPro" id="IPR036388">
    <property type="entry name" value="WH-like_DNA-bd_sf"/>
</dbReference>
<dbReference type="AlphaFoldDB" id="A0A174NW54"/>
<protein>
    <submittedName>
        <fullName evidence="2">ATP-dependent transcriptional regulator</fullName>
    </submittedName>
</protein>
<accession>A0A174NW54</accession>
<dbReference type="Proteomes" id="UP000095485">
    <property type="component" value="Unassembled WGS sequence"/>
</dbReference>
<dbReference type="SUPFAM" id="SSF46894">
    <property type="entry name" value="C-terminal effector domain of the bipartite response regulators"/>
    <property type="match status" value="1"/>
</dbReference>
<feature type="domain" description="HTH luxR-type" evidence="1">
    <location>
        <begin position="277"/>
        <end position="334"/>
    </location>
</feature>
<proteinExistence type="predicted"/>
<dbReference type="InterPro" id="IPR000792">
    <property type="entry name" value="Tscrpt_reg_LuxR_C"/>
</dbReference>
<dbReference type="OrthoDB" id="9805856at2"/>
<dbReference type="GeneID" id="96228603"/>
<dbReference type="SMART" id="SM00421">
    <property type="entry name" value="HTH_LUXR"/>
    <property type="match status" value="1"/>
</dbReference>
<sequence>MKISDRVILPLVGSAFQPGKAAEAIEKIEDKELAQIAQGEYYFFSAQAERCVETIKDYLDHDDVMLRLSADMLYTFANLTLGDSQAAQHTREDVHQCLTRAMQEDTPVNVKAACLFAFYVISTFLHISPEEGTPPLQQYIPYLPIGQRLFAVSLLAHEIYLRQDYAKAKGVVQGAFLMADGVYPISMIYLGCVQAMCQINLKEQEEAIQTVTRAWERARADKFMEPFIEYHGLLQGTMEVCIRKKEPEMYKKLVDGVLAFSRGWMKIHNPKTQKAVTDLLTPLEFSIAMLACRDWTNKEIAEHMGMSVNTVKHYVSGILEKLQIDKRDKIKEFVNQ</sequence>